<reference evidence="9 10" key="1">
    <citation type="submission" date="2014-11" db="EMBL/GenBank/DDBJ databases">
        <title>Genomics and ecophysiology of heterotrophic nitrogen fixing bacteria isolated from estuarine surface water.</title>
        <authorList>
            <person name="Bentzon-Tilia M."/>
            <person name="Severin I."/>
            <person name="Hansen L.H."/>
            <person name="Riemann L."/>
        </authorList>
    </citation>
    <scope>NUCLEOTIDE SEQUENCE [LARGE SCALE GENOMIC DNA]</scope>
    <source>
        <strain evidence="9 10">BAL398</strain>
    </source>
</reference>
<dbReference type="GO" id="GO:0042597">
    <property type="term" value="C:periplasmic space"/>
    <property type="evidence" value="ECO:0007669"/>
    <property type="project" value="UniProtKB-SubCell"/>
</dbReference>
<dbReference type="AlphaFoldDB" id="A0A0D7EVX2"/>
<gene>
    <name evidence="9" type="ORF">OO17_09275</name>
</gene>
<feature type="signal peptide" evidence="7">
    <location>
        <begin position="1"/>
        <end position="23"/>
    </location>
</feature>
<comment type="caution">
    <text evidence="9">The sequence shown here is derived from an EMBL/GenBank/DDBJ whole genome shotgun (WGS) entry which is preliminary data.</text>
</comment>
<evidence type="ECO:0000256" key="3">
    <source>
        <dbReference type="ARBA" id="ARBA00022723"/>
    </source>
</evidence>
<dbReference type="InterPro" id="IPR014755">
    <property type="entry name" value="Cu-Rt/internalin_Ig-like"/>
</dbReference>
<evidence type="ECO:0000259" key="8">
    <source>
        <dbReference type="Pfam" id="PF04234"/>
    </source>
</evidence>
<evidence type="ECO:0000256" key="6">
    <source>
        <dbReference type="ARBA" id="ARBA00023008"/>
    </source>
</evidence>
<dbReference type="RefSeq" id="WP_044409032.1">
    <property type="nucleotide sequence ID" value="NZ_JXXE01000178.1"/>
</dbReference>
<feature type="domain" description="CopC" evidence="8">
    <location>
        <begin position="24"/>
        <end position="119"/>
    </location>
</feature>
<accession>A0A0D7EVX2</accession>
<evidence type="ECO:0000256" key="7">
    <source>
        <dbReference type="SAM" id="SignalP"/>
    </source>
</evidence>
<keyword evidence="3" id="KW-0479">Metal-binding</keyword>
<dbReference type="Proteomes" id="UP000032515">
    <property type="component" value="Unassembled WGS sequence"/>
</dbReference>
<name>A0A0D7EVX2_RHOPL</name>
<keyword evidence="4 7" id="KW-0732">Signal</keyword>
<dbReference type="EMBL" id="JXXE01000178">
    <property type="protein sequence ID" value="KIZ44786.1"/>
    <property type="molecule type" value="Genomic_DNA"/>
</dbReference>
<dbReference type="OrthoDB" id="9796814at2"/>
<protein>
    <recommendedName>
        <fullName evidence="8">CopC domain-containing protein</fullName>
    </recommendedName>
</protein>
<keyword evidence="6" id="KW-0186">Copper</keyword>
<dbReference type="InterPro" id="IPR032694">
    <property type="entry name" value="CopC/D"/>
</dbReference>
<dbReference type="PANTHER" id="PTHR34820">
    <property type="entry name" value="INNER MEMBRANE PROTEIN YEBZ"/>
    <property type="match status" value="1"/>
</dbReference>
<evidence type="ECO:0000313" key="9">
    <source>
        <dbReference type="EMBL" id="KIZ44786.1"/>
    </source>
</evidence>
<dbReference type="Gene3D" id="2.60.40.1220">
    <property type="match status" value="1"/>
</dbReference>
<evidence type="ECO:0000256" key="1">
    <source>
        <dbReference type="ARBA" id="ARBA00004418"/>
    </source>
</evidence>
<dbReference type="GO" id="GO:0006825">
    <property type="term" value="P:copper ion transport"/>
    <property type="evidence" value="ECO:0007669"/>
    <property type="project" value="InterPro"/>
</dbReference>
<proteinExistence type="inferred from homology"/>
<dbReference type="InterPro" id="IPR007348">
    <property type="entry name" value="CopC_dom"/>
</dbReference>
<dbReference type="GO" id="GO:0005507">
    <property type="term" value="F:copper ion binding"/>
    <property type="evidence" value="ECO:0007669"/>
    <property type="project" value="InterPro"/>
</dbReference>
<comment type="subcellular location">
    <subcellularLocation>
        <location evidence="1">Periplasm</location>
    </subcellularLocation>
</comment>
<dbReference type="Pfam" id="PF04234">
    <property type="entry name" value="CopC"/>
    <property type="match status" value="1"/>
</dbReference>
<evidence type="ECO:0000256" key="5">
    <source>
        <dbReference type="ARBA" id="ARBA00022764"/>
    </source>
</evidence>
<evidence type="ECO:0000256" key="2">
    <source>
        <dbReference type="ARBA" id="ARBA00010509"/>
    </source>
</evidence>
<dbReference type="PATRIC" id="fig|1076.23.peg.1198"/>
<dbReference type="GO" id="GO:0005886">
    <property type="term" value="C:plasma membrane"/>
    <property type="evidence" value="ECO:0007669"/>
    <property type="project" value="TreeGrafter"/>
</dbReference>
<dbReference type="InterPro" id="IPR014756">
    <property type="entry name" value="Ig_E-set"/>
</dbReference>
<dbReference type="SUPFAM" id="SSF81296">
    <property type="entry name" value="E set domains"/>
    <property type="match status" value="1"/>
</dbReference>
<dbReference type="NCBIfam" id="NF033814">
    <property type="entry name" value="copper_CopC"/>
    <property type="match status" value="1"/>
</dbReference>
<dbReference type="PANTHER" id="PTHR34820:SF4">
    <property type="entry name" value="INNER MEMBRANE PROTEIN YEBZ"/>
    <property type="match status" value="1"/>
</dbReference>
<dbReference type="GO" id="GO:0046688">
    <property type="term" value="P:response to copper ion"/>
    <property type="evidence" value="ECO:0007669"/>
    <property type="project" value="InterPro"/>
</dbReference>
<keyword evidence="5" id="KW-0574">Periplasm</keyword>
<feature type="chain" id="PRO_5002319713" description="CopC domain-containing protein" evidence="7">
    <location>
        <begin position="24"/>
        <end position="121"/>
    </location>
</feature>
<evidence type="ECO:0000313" key="10">
    <source>
        <dbReference type="Proteomes" id="UP000032515"/>
    </source>
</evidence>
<sequence>MSKASTIAIALIAAIFSGGAAVAHPQLETSEPAAGATTSSPKQIRITFNEVVIPKFSGIEIKDKAGRTIATGKSQADPADKKRLVVPVKEELSPGEYKVDWHAVSDDTHRVKGTYSFSVTR</sequence>
<comment type="similarity">
    <text evidence="2">Belongs to the CopC family.</text>
</comment>
<evidence type="ECO:0000256" key="4">
    <source>
        <dbReference type="ARBA" id="ARBA00022729"/>
    </source>
</evidence>
<organism evidence="9 10">
    <name type="scientific">Rhodopseudomonas palustris</name>
    <dbReference type="NCBI Taxonomy" id="1076"/>
    <lineage>
        <taxon>Bacteria</taxon>
        <taxon>Pseudomonadati</taxon>
        <taxon>Pseudomonadota</taxon>
        <taxon>Alphaproteobacteria</taxon>
        <taxon>Hyphomicrobiales</taxon>
        <taxon>Nitrobacteraceae</taxon>
        <taxon>Rhodopseudomonas</taxon>
    </lineage>
</organism>
<dbReference type="InterPro" id="IPR047685">
    <property type="entry name" value="CopC-like"/>
</dbReference>